<dbReference type="GO" id="GO:0009451">
    <property type="term" value="P:RNA modification"/>
    <property type="evidence" value="ECO:0007669"/>
    <property type="project" value="InterPro"/>
</dbReference>
<name>A0A8T0K7U9_PHAAN</name>
<evidence type="ECO:0000313" key="4">
    <source>
        <dbReference type="Proteomes" id="UP000743370"/>
    </source>
</evidence>
<dbReference type="InterPro" id="IPR002885">
    <property type="entry name" value="PPR_rpt"/>
</dbReference>
<comment type="caution">
    <text evidence="3">The sequence shown here is derived from an EMBL/GenBank/DDBJ whole genome shotgun (WGS) entry which is preliminary data.</text>
</comment>
<dbReference type="EMBL" id="JABFOF010000006">
    <property type="protein sequence ID" value="KAG2394862.1"/>
    <property type="molecule type" value="Genomic_DNA"/>
</dbReference>
<feature type="repeat" description="PPR" evidence="2">
    <location>
        <begin position="233"/>
        <end position="267"/>
    </location>
</feature>
<evidence type="ECO:0000313" key="3">
    <source>
        <dbReference type="EMBL" id="KAG2394862.1"/>
    </source>
</evidence>
<dbReference type="InterPro" id="IPR011990">
    <property type="entry name" value="TPR-like_helical_dom_sf"/>
</dbReference>
<accession>A0A8T0K7U9</accession>
<reference evidence="3 4" key="1">
    <citation type="submission" date="2020-05" db="EMBL/GenBank/DDBJ databases">
        <title>Vigna angularis (adzuki bean) Var. LongXiaoDou No. 4 denovo assembly.</title>
        <authorList>
            <person name="Xiang H."/>
        </authorList>
    </citation>
    <scope>NUCLEOTIDE SEQUENCE [LARGE SCALE GENOMIC DNA]</scope>
    <source>
        <tissue evidence="3">Leaf</tissue>
    </source>
</reference>
<dbReference type="AlphaFoldDB" id="A0A8T0K7U9"/>
<dbReference type="Pfam" id="PF01535">
    <property type="entry name" value="PPR"/>
    <property type="match status" value="5"/>
</dbReference>
<keyword evidence="1" id="KW-0677">Repeat</keyword>
<dbReference type="FunFam" id="1.25.40.10:FF:000344">
    <property type="entry name" value="Pentatricopeptide repeat-containing protein"/>
    <property type="match status" value="1"/>
</dbReference>
<dbReference type="Proteomes" id="UP000743370">
    <property type="component" value="Unassembled WGS sequence"/>
</dbReference>
<dbReference type="InterPro" id="IPR046960">
    <property type="entry name" value="PPR_At4g14850-like_plant"/>
</dbReference>
<feature type="repeat" description="PPR" evidence="2">
    <location>
        <begin position="169"/>
        <end position="203"/>
    </location>
</feature>
<organism evidence="3 4">
    <name type="scientific">Phaseolus angularis</name>
    <name type="common">Azuki bean</name>
    <name type="synonym">Vigna angularis</name>
    <dbReference type="NCBI Taxonomy" id="3914"/>
    <lineage>
        <taxon>Eukaryota</taxon>
        <taxon>Viridiplantae</taxon>
        <taxon>Streptophyta</taxon>
        <taxon>Embryophyta</taxon>
        <taxon>Tracheophyta</taxon>
        <taxon>Spermatophyta</taxon>
        <taxon>Magnoliopsida</taxon>
        <taxon>eudicotyledons</taxon>
        <taxon>Gunneridae</taxon>
        <taxon>Pentapetalae</taxon>
        <taxon>rosids</taxon>
        <taxon>fabids</taxon>
        <taxon>Fabales</taxon>
        <taxon>Fabaceae</taxon>
        <taxon>Papilionoideae</taxon>
        <taxon>50 kb inversion clade</taxon>
        <taxon>NPAAA clade</taxon>
        <taxon>indigoferoid/millettioid clade</taxon>
        <taxon>Phaseoleae</taxon>
        <taxon>Vigna</taxon>
    </lineage>
</organism>
<dbReference type="PANTHER" id="PTHR47926:SF345">
    <property type="entry name" value="(WILD MALAYSIAN BANANA) HYPOTHETICAL PROTEIN"/>
    <property type="match status" value="1"/>
</dbReference>
<dbReference type="GO" id="GO:0003723">
    <property type="term" value="F:RNA binding"/>
    <property type="evidence" value="ECO:0007669"/>
    <property type="project" value="InterPro"/>
</dbReference>
<dbReference type="Gene3D" id="1.25.40.10">
    <property type="entry name" value="Tetratricopeptide repeat domain"/>
    <property type="match status" value="3"/>
</dbReference>
<evidence type="ECO:0000256" key="2">
    <source>
        <dbReference type="PROSITE-ProRule" id="PRU00708"/>
    </source>
</evidence>
<dbReference type="PANTHER" id="PTHR47926">
    <property type="entry name" value="PENTATRICOPEPTIDE REPEAT-CONTAINING PROTEIN"/>
    <property type="match status" value="1"/>
</dbReference>
<dbReference type="PROSITE" id="PS51375">
    <property type="entry name" value="PPR"/>
    <property type="match status" value="2"/>
</dbReference>
<gene>
    <name evidence="3" type="ORF">HKW66_Vig0077630</name>
</gene>
<dbReference type="NCBIfam" id="TIGR00756">
    <property type="entry name" value="PPR"/>
    <property type="match status" value="2"/>
</dbReference>
<proteinExistence type="predicted"/>
<sequence length="456" mass="51445">MKVWTLDAALQRCQWPRHFREILSQTILTGLISDPYAASRLINFSTRSALVPFDYSLRIFNHLHNPNPFTWNTIMRAHFELQNNPHQAITLYKLFLAKHAKPDNYTYPIPLQCCAARVSDFEGRELHAHVVRFGFHQDVYVRNTLINLYAICGRMSSARQVFEESPVWDLVSWNTVLAGYVQAGNVKEAERVYRGMPERNTIASNSMIVLFGRKGCVEKARRIFDEVRWRDMDMVSWSAMVSCYEQNEMCEEALVLFVEMKASGVTVDEIVVVSVVSACSRILNAEMGRLVHGLAAKVGVEDYVSLKNALIHLYSSCGEIVDAQRIFDDGGVSWTNGIGFPGKEQGWLLGLVLGFLLVQEGLDKRVVFLESDEAKVGSLPNPRSRWKEETESTFETICPAGGFDSVKVCTVSSLPVIEANQDLQPADPEVMTFYQLSRTPIDRLCTLKKPVPASSF</sequence>
<evidence type="ECO:0000256" key="1">
    <source>
        <dbReference type="ARBA" id="ARBA00022737"/>
    </source>
</evidence>
<protein>
    <submittedName>
        <fullName evidence="3">Pentatricopeptide repeat-containing protein</fullName>
    </submittedName>
</protein>